<sequence length="164" mass="17093">MLHLLRLMLGTSLSTGLGEQFSEAKDADLKQLVEALKAEKAKKAEAAQAAPIDRIKEAFSQLRDMHQPVSGPGGPSPLDGAQWPYGPIGAPRPAVAEAGPVPDLGSSVPMPQARPQEAPSGDRPALMGFFERNAAMMRDPATGAFIDPEAASKAGPGILQGLFA</sequence>
<name>E6VL38_RHOPX</name>
<feature type="region of interest" description="Disordered" evidence="1">
    <location>
        <begin position="65"/>
        <end position="123"/>
    </location>
</feature>
<dbReference type="KEGG" id="rpx:Rpdx1_2952"/>
<evidence type="ECO:0000313" key="2">
    <source>
        <dbReference type="EMBL" id="ADU44533.1"/>
    </source>
</evidence>
<proteinExistence type="predicted"/>
<evidence type="ECO:0000256" key="1">
    <source>
        <dbReference type="SAM" id="MobiDB-lite"/>
    </source>
</evidence>
<protein>
    <submittedName>
        <fullName evidence="2">Uncharacterized protein</fullName>
    </submittedName>
</protein>
<dbReference type="AlphaFoldDB" id="E6VL38"/>
<organism evidence="2 3">
    <name type="scientific">Rhodopseudomonas palustris (strain DX-1)</name>
    <dbReference type="NCBI Taxonomy" id="652103"/>
    <lineage>
        <taxon>Bacteria</taxon>
        <taxon>Pseudomonadati</taxon>
        <taxon>Pseudomonadota</taxon>
        <taxon>Alphaproteobacteria</taxon>
        <taxon>Hyphomicrobiales</taxon>
        <taxon>Nitrobacteraceae</taxon>
        <taxon>Rhodopseudomonas</taxon>
    </lineage>
</organism>
<dbReference type="EMBL" id="CP002418">
    <property type="protein sequence ID" value="ADU44533.1"/>
    <property type="molecule type" value="Genomic_DNA"/>
</dbReference>
<accession>E6VL38</accession>
<dbReference type="HOGENOM" id="CLU_1617728_0_0_5"/>
<dbReference type="BioCyc" id="RPAL652103:RPDX1_RS14545-MONOMER"/>
<dbReference type="Proteomes" id="UP000001402">
    <property type="component" value="Chromosome"/>
</dbReference>
<evidence type="ECO:0000313" key="3">
    <source>
        <dbReference type="Proteomes" id="UP000001402"/>
    </source>
</evidence>
<gene>
    <name evidence="2" type="ordered locus">Rpdx1_2952</name>
</gene>
<reference evidence="2" key="1">
    <citation type="submission" date="2010-12" db="EMBL/GenBank/DDBJ databases">
        <title>Complete sequence of Rhodopseudomonas palustris DX-1.</title>
        <authorList>
            <consortium name="US DOE Joint Genome Institute"/>
            <person name="Lucas S."/>
            <person name="Copeland A."/>
            <person name="Lapidus A."/>
            <person name="Cheng J.-F."/>
            <person name="Goodwin L."/>
            <person name="Pitluck S."/>
            <person name="Misra M."/>
            <person name="Chertkov O."/>
            <person name="Detter J.C."/>
            <person name="Han C."/>
            <person name="Tapia R."/>
            <person name="Land M."/>
            <person name="Hauser L."/>
            <person name="Kyrpides N."/>
            <person name="Ivanova N."/>
            <person name="Ovchinnikova G."/>
            <person name="Logan B."/>
            <person name="Oda Y."/>
            <person name="Harwood C."/>
            <person name="Woyke T."/>
        </authorList>
    </citation>
    <scope>NUCLEOTIDE SEQUENCE [LARGE SCALE GENOMIC DNA]</scope>
    <source>
        <strain evidence="2">DX-1</strain>
    </source>
</reference>
<dbReference type="STRING" id="652103.Rpdx1_2952"/>